<comment type="similarity">
    <text evidence="2">Belongs to the DNA polymerase type-B-like family.</text>
</comment>
<protein>
    <recommendedName>
        <fullName evidence="3">polynucleotide adenylyltransferase</fullName>
        <ecNumber evidence="3">2.7.7.19</ecNumber>
    </recommendedName>
</protein>
<dbReference type="PANTHER" id="PTHR23092:SF15">
    <property type="entry name" value="INACTIVE NON-CANONICAL POLY(A) RNA POLYMERASE PROTEIN TRF4-2-RELATED"/>
    <property type="match status" value="1"/>
</dbReference>
<evidence type="ECO:0000259" key="8">
    <source>
        <dbReference type="Pfam" id="PF03828"/>
    </source>
</evidence>
<keyword evidence="5" id="KW-0479">Metal-binding</keyword>
<dbReference type="GO" id="GO:1990817">
    <property type="term" value="F:poly(A) RNA polymerase activity"/>
    <property type="evidence" value="ECO:0007669"/>
    <property type="project" value="UniProtKB-EC"/>
</dbReference>
<dbReference type="SUPFAM" id="SSF81301">
    <property type="entry name" value="Nucleotidyltransferase"/>
    <property type="match status" value="1"/>
</dbReference>
<feature type="compositionally biased region" description="Polar residues" evidence="7">
    <location>
        <begin position="548"/>
        <end position="558"/>
    </location>
</feature>
<evidence type="ECO:0000313" key="10">
    <source>
        <dbReference type="EMBL" id="CAG5125640.1"/>
    </source>
</evidence>
<feature type="region of interest" description="Disordered" evidence="7">
    <location>
        <begin position="684"/>
        <end position="745"/>
    </location>
</feature>
<dbReference type="FunFam" id="1.10.1410.10:FF:000003">
    <property type="entry name" value="non-canonical poly(A) RNA polymerase PAPD7"/>
    <property type="match status" value="1"/>
</dbReference>
<proteinExistence type="inferred from homology"/>
<organism evidence="10 11">
    <name type="scientific">Candidula unifasciata</name>
    <dbReference type="NCBI Taxonomy" id="100452"/>
    <lineage>
        <taxon>Eukaryota</taxon>
        <taxon>Metazoa</taxon>
        <taxon>Spiralia</taxon>
        <taxon>Lophotrochozoa</taxon>
        <taxon>Mollusca</taxon>
        <taxon>Gastropoda</taxon>
        <taxon>Heterobranchia</taxon>
        <taxon>Euthyneura</taxon>
        <taxon>Panpulmonata</taxon>
        <taxon>Eupulmonata</taxon>
        <taxon>Stylommatophora</taxon>
        <taxon>Helicina</taxon>
        <taxon>Helicoidea</taxon>
        <taxon>Geomitridae</taxon>
        <taxon>Candidula</taxon>
    </lineage>
</organism>
<name>A0A8S3ZCU0_9EUPU</name>
<dbReference type="Gene3D" id="3.30.460.10">
    <property type="entry name" value="Beta Polymerase, domain 2"/>
    <property type="match status" value="1"/>
</dbReference>
<dbReference type="CDD" id="cd05402">
    <property type="entry name" value="NT_PAP_TUTase"/>
    <property type="match status" value="1"/>
</dbReference>
<evidence type="ECO:0000313" key="11">
    <source>
        <dbReference type="Proteomes" id="UP000678393"/>
    </source>
</evidence>
<keyword evidence="11" id="KW-1185">Reference proteome</keyword>
<accession>A0A8S3ZCU0</accession>
<keyword evidence="4" id="KW-0808">Transferase</keyword>
<comment type="caution">
    <text evidence="10">The sequence shown here is derived from an EMBL/GenBank/DDBJ whole genome shotgun (WGS) entry which is preliminary data.</text>
</comment>
<dbReference type="GO" id="GO:0005730">
    <property type="term" value="C:nucleolus"/>
    <property type="evidence" value="ECO:0007669"/>
    <property type="project" value="TreeGrafter"/>
</dbReference>
<feature type="region of interest" description="Disordered" evidence="7">
    <location>
        <begin position="593"/>
        <end position="616"/>
    </location>
</feature>
<dbReference type="Pfam" id="PF03828">
    <property type="entry name" value="PAP_assoc"/>
    <property type="match status" value="1"/>
</dbReference>
<dbReference type="EMBL" id="CAJHNH020002113">
    <property type="protein sequence ID" value="CAG5125640.1"/>
    <property type="molecule type" value="Genomic_DNA"/>
</dbReference>
<dbReference type="InterPro" id="IPR002058">
    <property type="entry name" value="PAP_assoc"/>
</dbReference>
<evidence type="ECO:0000256" key="6">
    <source>
        <dbReference type="ARBA" id="ARBA00022842"/>
    </source>
</evidence>
<dbReference type="GO" id="GO:0003729">
    <property type="term" value="F:mRNA binding"/>
    <property type="evidence" value="ECO:0007669"/>
    <property type="project" value="TreeGrafter"/>
</dbReference>
<dbReference type="InterPro" id="IPR045862">
    <property type="entry name" value="Trf4-like"/>
</dbReference>
<dbReference type="GO" id="GO:0031123">
    <property type="term" value="P:RNA 3'-end processing"/>
    <property type="evidence" value="ECO:0007669"/>
    <property type="project" value="TreeGrafter"/>
</dbReference>
<comment type="cofactor">
    <cofactor evidence="1">
        <name>Mn(2+)</name>
        <dbReference type="ChEBI" id="CHEBI:29035"/>
    </cofactor>
</comment>
<feature type="compositionally biased region" description="Polar residues" evidence="7">
    <location>
        <begin position="704"/>
        <end position="724"/>
    </location>
</feature>
<dbReference type="AlphaFoldDB" id="A0A8S3ZCU0"/>
<evidence type="ECO:0000256" key="4">
    <source>
        <dbReference type="ARBA" id="ARBA00022679"/>
    </source>
</evidence>
<evidence type="ECO:0000256" key="5">
    <source>
        <dbReference type="ARBA" id="ARBA00022723"/>
    </source>
</evidence>
<evidence type="ECO:0000256" key="3">
    <source>
        <dbReference type="ARBA" id="ARBA00012388"/>
    </source>
</evidence>
<dbReference type="GO" id="GO:0046872">
    <property type="term" value="F:metal ion binding"/>
    <property type="evidence" value="ECO:0007669"/>
    <property type="project" value="UniProtKB-KW"/>
</dbReference>
<dbReference type="EC" id="2.7.7.19" evidence="3"/>
<evidence type="ECO:0000256" key="1">
    <source>
        <dbReference type="ARBA" id="ARBA00001936"/>
    </source>
</evidence>
<gene>
    <name evidence="10" type="ORF">CUNI_LOCUS11198</name>
</gene>
<feature type="compositionally biased region" description="Pro residues" evidence="7">
    <location>
        <begin position="451"/>
        <end position="464"/>
    </location>
</feature>
<dbReference type="FunFam" id="3.30.460.10:FF:000006">
    <property type="entry name" value="non-canonical poly(A) RNA polymerase PAPD5"/>
    <property type="match status" value="1"/>
</dbReference>
<dbReference type="InterPro" id="IPR043519">
    <property type="entry name" value="NT_sf"/>
</dbReference>
<dbReference type="Pfam" id="PF22600">
    <property type="entry name" value="MTPAP-like_central"/>
    <property type="match status" value="1"/>
</dbReference>
<dbReference type="GO" id="GO:0031499">
    <property type="term" value="C:TRAMP complex"/>
    <property type="evidence" value="ECO:0007669"/>
    <property type="project" value="TreeGrafter"/>
</dbReference>
<keyword evidence="6" id="KW-0460">Magnesium</keyword>
<sequence>MDPRIAWFPPEHLGLAHDLWTRVWETQYNLETMLKGSTSDQKPQEFIPLDGLTDTTTLHNEQLLLQKRKRGDNRACTFGLNFSVNKNILKNGGLTPWKRPDKKLGRGVLGLHEEIIDFYEYMSPQPEEVEMRNAVVERLRSVIGDLWPDARVEIFGSFRTNLYLPTSDIDLVVFGKWDSQPLFTLQEALLKRKLADASSIKVLDKASVPIVKLTDIESEVKVDVSFNMDSNQNYGVESAQLIKAYMEKYVCLKYLVLVLKQFLLERDLNEVFTGGISSYSLTLLAISFLQLHPREDATKPDANFGVLLIEFFELYGRNFNYLKTAIRIKDDGAYLPKEEVSKEMENGYRPSLLCIEDPLKAGNDIGRSSYGAMSVKHAFEYAYLVLNHAVAPHNLHLTTKTQSVLGRIVRVTDEVVKYRQWVKAKFTKQADHENINATPMEPVKSLVLQPRPSPQSTPTPPAPPEVTSRKHISHHRQGATYAAVVSNGTSISGSGDKRSSRGVGTQDGNVESETSDSCGNSSGYKSSSSSQASSEGTPSDSECECGAENSQPRQQLSATQHNGGIVTCNKNGWSGAYHNGHISNREFVRNKEALRGSSSGSKPTRDTSNSSISSACSYKDSGNNTVTYASTVYPTHTGFSGYSGESVSTYYAPHGHQYQHMSSNPGHSRDSRDHYVTSYSSVATSNIGQPQHVHQRPPPAPFSNVHNGTRSANIKVFNRSSAVSKQKRKNGRQDHSQNREANNSR</sequence>
<evidence type="ECO:0000259" key="9">
    <source>
        <dbReference type="Pfam" id="PF22600"/>
    </source>
</evidence>
<feature type="compositionally biased region" description="Low complexity" evidence="7">
    <location>
        <begin position="515"/>
        <end position="539"/>
    </location>
</feature>
<evidence type="ECO:0000256" key="7">
    <source>
        <dbReference type="SAM" id="MobiDB-lite"/>
    </source>
</evidence>
<feature type="domain" description="PAP-associated" evidence="8">
    <location>
        <begin position="303"/>
        <end position="361"/>
    </location>
</feature>
<dbReference type="PANTHER" id="PTHR23092">
    <property type="entry name" value="POLY(A) RNA POLYMERASE"/>
    <property type="match status" value="1"/>
</dbReference>
<feature type="region of interest" description="Disordered" evidence="7">
    <location>
        <begin position="447"/>
        <end position="558"/>
    </location>
</feature>
<dbReference type="InterPro" id="IPR054708">
    <property type="entry name" value="MTPAP-like_central"/>
</dbReference>
<dbReference type="Gene3D" id="1.10.1410.10">
    <property type="match status" value="1"/>
</dbReference>
<feature type="compositionally biased region" description="Polar residues" evidence="7">
    <location>
        <begin position="502"/>
        <end position="512"/>
    </location>
</feature>
<dbReference type="SUPFAM" id="SSF81631">
    <property type="entry name" value="PAP/OAS1 substrate-binding domain"/>
    <property type="match status" value="1"/>
</dbReference>
<dbReference type="Proteomes" id="UP000678393">
    <property type="component" value="Unassembled WGS sequence"/>
</dbReference>
<dbReference type="OrthoDB" id="273917at2759"/>
<reference evidence="10" key="1">
    <citation type="submission" date="2021-04" db="EMBL/GenBank/DDBJ databases">
        <authorList>
            <consortium name="Molecular Ecology Group"/>
        </authorList>
    </citation>
    <scope>NUCLEOTIDE SEQUENCE</scope>
</reference>
<feature type="domain" description="Poly(A) RNA polymerase mitochondrial-like central palm" evidence="9">
    <location>
        <begin position="111"/>
        <end position="246"/>
    </location>
</feature>
<dbReference type="GO" id="GO:0043634">
    <property type="term" value="P:polyadenylation-dependent ncRNA catabolic process"/>
    <property type="evidence" value="ECO:0007669"/>
    <property type="project" value="TreeGrafter"/>
</dbReference>
<evidence type="ECO:0000256" key="2">
    <source>
        <dbReference type="ARBA" id="ARBA00008593"/>
    </source>
</evidence>
<feature type="compositionally biased region" description="Polar residues" evidence="7">
    <location>
        <begin position="596"/>
        <end position="616"/>
    </location>
</feature>